<evidence type="ECO:0000256" key="5">
    <source>
        <dbReference type="SAM" id="Phobius"/>
    </source>
</evidence>
<gene>
    <name evidence="7" type="ORF">GCM10007879_28180</name>
</gene>
<evidence type="ECO:0000313" key="8">
    <source>
        <dbReference type="Proteomes" id="UP001161405"/>
    </source>
</evidence>
<keyword evidence="5" id="KW-0812">Transmembrane</keyword>
<protein>
    <submittedName>
        <fullName evidence="7">Outer membrane protein</fullName>
    </submittedName>
</protein>
<evidence type="ECO:0000313" key="7">
    <source>
        <dbReference type="EMBL" id="GLQ18569.1"/>
    </source>
</evidence>
<keyword evidence="1" id="KW-0732">Signal</keyword>
<dbReference type="PANTHER" id="PTHR13887:SF14">
    <property type="entry name" value="DISULFIDE BOND FORMATION PROTEIN D"/>
    <property type="match status" value="1"/>
</dbReference>
<keyword evidence="5" id="KW-1133">Transmembrane helix</keyword>
<evidence type="ECO:0000256" key="2">
    <source>
        <dbReference type="ARBA" id="ARBA00023002"/>
    </source>
</evidence>
<evidence type="ECO:0000256" key="3">
    <source>
        <dbReference type="ARBA" id="ARBA00023157"/>
    </source>
</evidence>
<dbReference type="Proteomes" id="UP001161405">
    <property type="component" value="Unassembled WGS sequence"/>
</dbReference>
<dbReference type="InterPro" id="IPR036249">
    <property type="entry name" value="Thioredoxin-like_sf"/>
</dbReference>
<dbReference type="CDD" id="cd03023">
    <property type="entry name" value="DsbA_Com1_like"/>
    <property type="match status" value="1"/>
</dbReference>
<dbReference type="EMBL" id="BSNI01000002">
    <property type="protein sequence ID" value="GLQ18569.1"/>
    <property type="molecule type" value="Genomic_DNA"/>
</dbReference>
<reference evidence="7" key="1">
    <citation type="journal article" date="2014" name="Int. J. Syst. Evol. Microbiol.">
        <title>Complete genome of a new Firmicutes species belonging to the dominant human colonic microbiota ('Ruminococcus bicirculans') reveals two chromosomes and a selective capacity to utilize plant glucans.</title>
        <authorList>
            <consortium name="NISC Comparative Sequencing Program"/>
            <person name="Wegmann U."/>
            <person name="Louis P."/>
            <person name="Goesmann A."/>
            <person name="Henrissat B."/>
            <person name="Duncan S.H."/>
            <person name="Flint H.J."/>
        </authorList>
    </citation>
    <scope>NUCLEOTIDE SEQUENCE</scope>
    <source>
        <strain evidence="7">NBRC 107169</strain>
    </source>
</reference>
<feature type="domain" description="Thioredoxin" evidence="6">
    <location>
        <begin position="50"/>
        <end position="285"/>
    </location>
</feature>
<name>A0ABQ5UVY2_9HYPH</name>
<keyword evidence="3" id="KW-1015">Disulfide bond</keyword>
<organism evidence="7 8">
    <name type="scientific">Maritalea porphyrae</name>
    <dbReference type="NCBI Taxonomy" id="880732"/>
    <lineage>
        <taxon>Bacteria</taxon>
        <taxon>Pseudomonadati</taxon>
        <taxon>Pseudomonadota</taxon>
        <taxon>Alphaproteobacteria</taxon>
        <taxon>Hyphomicrobiales</taxon>
        <taxon>Devosiaceae</taxon>
        <taxon>Maritalea</taxon>
    </lineage>
</organism>
<keyword evidence="2" id="KW-0560">Oxidoreductase</keyword>
<keyword evidence="4" id="KW-0676">Redox-active center</keyword>
<dbReference type="Gene3D" id="3.40.30.10">
    <property type="entry name" value="Glutaredoxin"/>
    <property type="match status" value="1"/>
</dbReference>
<dbReference type="Pfam" id="PF01323">
    <property type="entry name" value="DSBA"/>
    <property type="match status" value="1"/>
</dbReference>
<dbReference type="SUPFAM" id="SSF52833">
    <property type="entry name" value="Thioredoxin-like"/>
    <property type="match status" value="1"/>
</dbReference>
<feature type="transmembrane region" description="Helical" evidence="5">
    <location>
        <begin position="6"/>
        <end position="26"/>
    </location>
</feature>
<comment type="caution">
    <text evidence="7">The sequence shown here is derived from an EMBL/GenBank/DDBJ whole genome shotgun (WGS) entry which is preliminary data.</text>
</comment>
<reference evidence="7" key="2">
    <citation type="submission" date="2023-01" db="EMBL/GenBank/DDBJ databases">
        <title>Draft genome sequence of Maritalea porphyrae strain NBRC 107169.</title>
        <authorList>
            <person name="Sun Q."/>
            <person name="Mori K."/>
        </authorList>
    </citation>
    <scope>NUCLEOTIDE SEQUENCE</scope>
    <source>
        <strain evidence="7">NBRC 107169</strain>
    </source>
</reference>
<sequence>MQARSIYFITGALLLAAAILFAVISITNQQQQAQLSQSDIEQLIDKAIENKIAELAPSETAPALSTPVDTSDLGPAIESYLMANPSILQRMSVALQAETERTQNEQARVALASLQSQIYDDPDHVVLGNPNGDVTLVEFFDYNCGFCRQALADVMQLLDEDKNVRVILKEFPILSQGSVDAARIAVLVQREKDVSYLDFHTQLFASRGQIDKGAALKAAQSLGLNPVDLELQMGDQSVTDVISRSYQLAEALGISSTPNFIVGDELLRGAVGIDEMREKVKNMRKCGKATCNL</sequence>
<keyword evidence="5" id="KW-0472">Membrane</keyword>
<dbReference type="PROSITE" id="PS51352">
    <property type="entry name" value="THIOREDOXIN_2"/>
    <property type="match status" value="1"/>
</dbReference>
<keyword evidence="8" id="KW-1185">Reference proteome</keyword>
<accession>A0ABQ5UVY2</accession>
<dbReference type="RefSeq" id="WP_284365596.1">
    <property type="nucleotide sequence ID" value="NZ_BSNI01000002.1"/>
</dbReference>
<evidence type="ECO:0000256" key="1">
    <source>
        <dbReference type="ARBA" id="ARBA00022729"/>
    </source>
</evidence>
<dbReference type="InterPro" id="IPR013766">
    <property type="entry name" value="Thioredoxin_domain"/>
</dbReference>
<evidence type="ECO:0000256" key="4">
    <source>
        <dbReference type="ARBA" id="ARBA00023284"/>
    </source>
</evidence>
<proteinExistence type="predicted"/>
<dbReference type="InterPro" id="IPR001853">
    <property type="entry name" value="DSBA-like_thioredoxin_dom"/>
</dbReference>
<evidence type="ECO:0000259" key="6">
    <source>
        <dbReference type="PROSITE" id="PS51352"/>
    </source>
</evidence>
<dbReference type="PANTHER" id="PTHR13887">
    <property type="entry name" value="GLUTATHIONE S-TRANSFERASE KAPPA"/>
    <property type="match status" value="1"/>
</dbReference>